<protein>
    <recommendedName>
        <fullName evidence="6">Transcription repressor</fullName>
    </recommendedName>
    <alternativeName>
        <fullName evidence="6">Ovate family protein</fullName>
    </alternativeName>
</protein>
<comment type="function">
    <text evidence="6">Transcriptional repressor that regulates multiple aspects of plant growth and development.</text>
</comment>
<sequence>MNHQKITETHLPDPPRKSSKQRLSTTRRRNRASSRQPPPPLRHVAATVSAGCSCRATIDSGEFSKDSADRCSPRPEERVVIEEELVGELRAVVKSSVDPQRDFRESMVEMILENNLKASKDLEDLLACYLQLNSDEYHEVIIEVFKQIWFDLAHVRCKN</sequence>
<dbReference type="OrthoDB" id="1928390at2759"/>
<dbReference type="Proteomes" id="UP000585474">
    <property type="component" value="Unassembled WGS sequence"/>
</dbReference>
<accession>A0A7J0E7J0</accession>
<dbReference type="InterPro" id="IPR006458">
    <property type="entry name" value="Ovate_C"/>
</dbReference>
<gene>
    <name evidence="9" type="ORF">Acr_02g0006910</name>
</gene>
<evidence type="ECO:0000256" key="5">
    <source>
        <dbReference type="ARBA" id="ARBA00023242"/>
    </source>
</evidence>
<evidence type="ECO:0000256" key="2">
    <source>
        <dbReference type="ARBA" id="ARBA00022491"/>
    </source>
</evidence>
<evidence type="ECO:0000256" key="7">
    <source>
        <dbReference type="SAM" id="MobiDB-lite"/>
    </source>
</evidence>
<dbReference type="GO" id="GO:0045892">
    <property type="term" value="P:negative regulation of DNA-templated transcription"/>
    <property type="evidence" value="ECO:0007669"/>
    <property type="project" value="UniProtKB-UniRule"/>
</dbReference>
<dbReference type="InterPro" id="IPR038933">
    <property type="entry name" value="Ovate"/>
</dbReference>
<organism evidence="9 10">
    <name type="scientific">Actinidia rufa</name>
    <dbReference type="NCBI Taxonomy" id="165716"/>
    <lineage>
        <taxon>Eukaryota</taxon>
        <taxon>Viridiplantae</taxon>
        <taxon>Streptophyta</taxon>
        <taxon>Embryophyta</taxon>
        <taxon>Tracheophyta</taxon>
        <taxon>Spermatophyta</taxon>
        <taxon>Magnoliopsida</taxon>
        <taxon>eudicotyledons</taxon>
        <taxon>Gunneridae</taxon>
        <taxon>Pentapetalae</taxon>
        <taxon>asterids</taxon>
        <taxon>Ericales</taxon>
        <taxon>Actinidiaceae</taxon>
        <taxon>Actinidia</taxon>
    </lineage>
</organism>
<keyword evidence="5 6" id="KW-0539">Nucleus</keyword>
<evidence type="ECO:0000259" key="8">
    <source>
        <dbReference type="PROSITE" id="PS51754"/>
    </source>
</evidence>
<evidence type="ECO:0000256" key="1">
    <source>
        <dbReference type="ARBA" id="ARBA00004123"/>
    </source>
</evidence>
<evidence type="ECO:0000256" key="3">
    <source>
        <dbReference type="ARBA" id="ARBA00023015"/>
    </source>
</evidence>
<feature type="region of interest" description="Disordered" evidence="7">
    <location>
        <begin position="1"/>
        <end position="43"/>
    </location>
</feature>
<dbReference type="PANTHER" id="PTHR33057">
    <property type="entry name" value="TRANSCRIPTION REPRESSOR OFP7-RELATED"/>
    <property type="match status" value="1"/>
</dbReference>
<reference evidence="9 10" key="1">
    <citation type="submission" date="2019-07" db="EMBL/GenBank/DDBJ databases">
        <title>De Novo Assembly of kiwifruit Actinidia rufa.</title>
        <authorList>
            <person name="Sugita-Konishi S."/>
            <person name="Sato K."/>
            <person name="Mori E."/>
            <person name="Abe Y."/>
            <person name="Kisaki G."/>
            <person name="Hamano K."/>
            <person name="Suezawa K."/>
            <person name="Otani M."/>
            <person name="Fukuda T."/>
            <person name="Manabe T."/>
            <person name="Gomi K."/>
            <person name="Tabuchi M."/>
            <person name="Akimitsu K."/>
            <person name="Kataoka I."/>
        </authorList>
    </citation>
    <scope>NUCLEOTIDE SEQUENCE [LARGE SCALE GENOMIC DNA]</scope>
    <source>
        <strain evidence="10">cv. Fuchu</strain>
    </source>
</reference>
<keyword evidence="4 6" id="KW-0804">Transcription</keyword>
<proteinExistence type="predicted"/>
<name>A0A7J0E7J0_9ERIC</name>
<dbReference type="PROSITE" id="PS51754">
    <property type="entry name" value="OVATE"/>
    <property type="match status" value="1"/>
</dbReference>
<feature type="compositionally biased region" description="Basic and acidic residues" evidence="7">
    <location>
        <begin position="1"/>
        <end position="16"/>
    </location>
</feature>
<keyword evidence="2 6" id="KW-0678">Repressor</keyword>
<comment type="caution">
    <text evidence="9">The sequence shown here is derived from an EMBL/GenBank/DDBJ whole genome shotgun (WGS) entry which is preliminary data.</text>
</comment>
<dbReference type="PANTHER" id="PTHR33057:SF82">
    <property type="entry name" value="TRANSCRIPTION REPRESSOR OFP5"/>
    <property type="match status" value="1"/>
</dbReference>
<keyword evidence="3 6" id="KW-0805">Transcription regulation</keyword>
<dbReference type="NCBIfam" id="TIGR01568">
    <property type="entry name" value="A_thal_3678"/>
    <property type="match status" value="1"/>
</dbReference>
<dbReference type="Pfam" id="PF04844">
    <property type="entry name" value="Ovate"/>
    <property type="match status" value="1"/>
</dbReference>
<dbReference type="AlphaFoldDB" id="A0A7J0E7J0"/>
<evidence type="ECO:0000256" key="6">
    <source>
        <dbReference type="RuleBase" id="RU367028"/>
    </source>
</evidence>
<comment type="subcellular location">
    <subcellularLocation>
        <location evidence="1 6">Nucleus</location>
    </subcellularLocation>
</comment>
<keyword evidence="10" id="KW-1185">Reference proteome</keyword>
<dbReference type="GO" id="GO:0005634">
    <property type="term" value="C:nucleus"/>
    <property type="evidence" value="ECO:0007669"/>
    <property type="project" value="UniProtKB-SubCell"/>
</dbReference>
<evidence type="ECO:0000256" key="4">
    <source>
        <dbReference type="ARBA" id="ARBA00023163"/>
    </source>
</evidence>
<feature type="domain" description="OVATE" evidence="8">
    <location>
        <begin position="92"/>
        <end position="151"/>
    </location>
</feature>
<dbReference type="EMBL" id="BJWL01000002">
    <property type="protein sequence ID" value="GFY82451.1"/>
    <property type="molecule type" value="Genomic_DNA"/>
</dbReference>
<feature type="compositionally biased region" description="Basic residues" evidence="7">
    <location>
        <begin position="17"/>
        <end position="32"/>
    </location>
</feature>
<evidence type="ECO:0000313" key="10">
    <source>
        <dbReference type="Proteomes" id="UP000585474"/>
    </source>
</evidence>
<evidence type="ECO:0000313" key="9">
    <source>
        <dbReference type="EMBL" id="GFY82451.1"/>
    </source>
</evidence>